<keyword evidence="1" id="KW-0472">Membrane</keyword>
<feature type="transmembrane region" description="Helical" evidence="1">
    <location>
        <begin position="7"/>
        <end position="25"/>
    </location>
</feature>
<keyword evidence="3" id="KW-1185">Reference proteome</keyword>
<feature type="transmembrane region" description="Helical" evidence="1">
    <location>
        <begin position="166"/>
        <end position="186"/>
    </location>
</feature>
<proteinExistence type="predicted"/>
<comment type="caution">
    <text evidence="2">The sequence shown here is derived from an EMBL/GenBank/DDBJ whole genome shotgun (WGS) entry which is preliminary data.</text>
</comment>
<sequence>MKGQSDFYGLGIRCGIYLQWISSWMSLLVDRQSAQSIFATNSIFVFAITIATLMANFADGQTMKPIETYIMLQFMLGFFATTLSTVGVRLAFLRPGGVGRSLKSVMDSSCNSWKEIKGKKSFGWWKRSQKTGQYWENAKRLATVGFSWPLHVLLKQKPYNLSWSGVIWRTGTATIIAGLNLWYWFIHIDRVPEENHPVIFLLGKQELRSGILTVSQAFAVIIAVLVFIPSFFVLYFMIHLCLVIVQVMGKSIFVNSGRQGYSKSEAAQARLNSWLRRRRMPLSKSRGFLDFMEFFSASRDQICCSDILRLMVALEDAELEADDTQRPRREPTVGASQSDNRHWKNPFWYLWNIYIILNISWFIISVEFAISWNDIQDVNSIQKTDPGQLIPFIIGCVNTAQVLKKVALKGLAKVCPYVAAVL</sequence>
<dbReference type="AlphaFoldDB" id="A0A0N8H7Y2"/>
<accession>A0A0N8H7Y2</accession>
<dbReference type="OrthoDB" id="3945378at2759"/>
<evidence type="ECO:0000313" key="2">
    <source>
        <dbReference type="EMBL" id="KPM43044.1"/>
    </source>
</evidence>
<gene>
    <name evidence="2" type="ORF">AK830_g3504</name>
</gene>
<feature type="transmembrane region" description="Helical" evidence="1">
    <location>
        <begin position="70"/>
        <end position="92"/>
    </location>
</feature>
<protein>
    <submittedName>
        <fullName evidence="2">Uncharacterized protein</fullName>
    </submittedName>
</protein>
<name>A0A0N8H7Y2_9HYPO</name>
<keyword evidence="1" id="KW-0812">Transmembrane</keyword>
<dbReference type="EMBL" id="LKCW01000039">
    <property type="protein sequence ID" value="KPM43044.1"/>
    <property type="molecule type" value="Genomic_DNA"/>
</dbReference>
<reference evidence="2 3" key="1">
    <citation type="submission" date="2015-09" db="EMBL/GenBank/DDBJ databases">
        <title>Draft genome of a European isolate of the apple canker pathogen Neonectria ditissima.</title>
        <authorList>
            <person name="Gomez-Cortecero A."/>
            <person name="Harrison R.J."/>
            <person name="Armitage A.D."/>
        </authorList>
    </citation>
    <scope>NUCLEOTIDE SEQUENCE [LARGE SCALE GENOMIC DNA]</scope>
    <source>
        <strain evidence="2 3">R09/05</strain>
    </source>
</reference>
<dbReference type="Proteomes" id="UP000050424">
    <property type="component" value="Unassembled WGS sequence"/>
</dbReference>
<feature type="transmembrane region" description="Helical" evidence="1">
    <location>
        <begin position="37"/>
        <end position="58"/>
    </location>
</feature>
<keyword evidence="1" id="KW-1133">Transmembrane helix</keyword>
<evidence type="ECO:0000313" key="3">
    <source>
        <dbReference type="Proteomes" id="UP000050424"/>
    </source>
</evidence>
<feature type="transmembrane region" description="Helical" evidence="1">
    <location>
        <begin position="347"/>
        <end position="372"/>
    </location>
</feature>
<evidence type="ECO:0000256" key="1">
    <source>
        <dbReference type="SAM" id="Phobius"/>
    </source>
</evidence>
<organism evidence="2 3">
    <name type="scientific">Neonectria ditissima</name>
    <dbReference type="NCBI Taxonomy" id="78410"/>
    <lineage>
        <taxon>Eukaryota</taxon>
        <taxon>Fungi</taxon>
        <taxon>Dikarya</taxon>
        <taxon>Ascomycota</taxon>
        <taxon>Pezizomycotina</taxon>
        <taxon>Sordariomycetes</taxon>
        <taxon>Hypocreomycetidae</taxon>
        <taxon>Hypocreales</taxon>
        <taxon>Nectriaceae</taxon>
        <taxon>Neonectria</taxon>
    </lineage>
</organism>